<keyword evidence="2" id="KW-0472">Membrane</keyword>
<gene>
    <name evidence="4" type="ORF">LX73_1790</name>
</gene>
<evidence type="ECO:0000259" key="3">
    <source>
        <dbReference type="PROSITE" id="PS50855"/>
    </source>
</evidence>
<feature type="transmembrane region" description="Helical" evidence="2">
    <location>
        <begin position="336"/>
        <end position="360"/>
    </location>
</feature>
<evidence type="ECO:0000313" key="4">
    <source>
        <dbReference type="EMBL" id="TYP94066.1"/>
    </source>
</evidence>
<feature type="transmembrane region" description="Helical" evidence="2">
    <location>
        <begin position="224"/>
        <end position="246"/>
    </location>
</feature>
<dbReference type="PANTHER" id="PTHR10422">
    <property type="entry name" value="CYTOCHROME C OXIDASE SUBUNIT 1"/>
    <property type="match status" value="1"/>
</dbReference>
<feature type="transmembrane region" description="Helical" evidence="2">
    <location>
        <begin position="291"/>
        <end position="315"/>
    </location>
</feature>
<dbReference type="Pfam" id="PF00115">
    <property type="entry name" value="COX1"/>
    <property type="match status" value="1"/>
</dbReference>
<feature type="transmembrane region" description="Helical" evidence="2">
    <location>
        <begin position="181"/>
        <end position="204"/>
    </location>
</feature>
<keyword evidence="1" id="KW-0813">Transport</keyword>
<evidence type="ECO:0000256" key="2">
    <source>
        <dbReference type="SAM" id="Phobius"/>
    </source>
</evidence>
<keyword evidence="2" id="KW-1133">Transmembrane helix</keyword>
<feature type="domain" description="Cytochrome oxidase subunit I profile" evidence="3">
    <location>
        <begin position="18"/>
        <end position="520"/>
    </location>
</feature>
<protein>
    <submittedName>
        <fullName evidence="4">Cytochrome c oxidase subunit 1</fullName>
    </submittedName>
</protein>
<accession>A0A5D3YM98</accession>
<dbReference type="CDD" id="cd01660">
    <property type="entry name" value="ba3-like_Oxidase_I"/>
    <property type="match status" value="1"/>
</dbReference>
<sequence>MTFIHKYPKAAKVSKANFIVAFIALAIGGFFGFIQALHRTDVFRGFVNSGEYYTLLTGHGVLLALIFTTFFIAGLFVWGVTRSLDREPENMAYTWSWFWLMVIGTVMAAFTILGGLVPDSSIRAAVLYTFYPPLQAHPAFYIGLAMVVVGSWMAAADWFWSYSKWRDDNPTERIPILSFMTLFTMLMWYVCTIGLAIEVVGLLIPWSLGWVVEIEPLLPRTLFWFFGHAVVYFWLLPAYYVWYAILPKLSGGRLFSDSMTRIVFIIFLLLSTPVGYHHQYADAGISVGFKFYAMATTMMLLLPSLMTLFTVIASMEHGAKQRGGKGYFAWISKLPWNNPAFVGCALAGIMFAAGGFSGMINAGMNINLLIHNTIWIPGHFHLTVGTAVALTFMAVTYWLLPQLTGRKLKFKTLALIQPYSWFLGMTLMSNAMHRAGLAGVPRRTAEPEFNTNAMNFEPIFGTMSEMKWQIAIGGTILLISLILFLWVVISSWMAGQKSEKPVDDHIPEPLSGVEHTPAILDNMKLWFALALILVVLAYSFPLWEMIQDGIFSPGALPRPS</sequence>
<dbReference type="PRINTS" id="PR01165">
    <property type="entry name" value="CYCOXIDASEI"/>
</dbReference>
<dbReference type="EMBL" id="VNHY01000002">
    <property type="protein sequence ID" value="TYP94066.1"/>
    <property type="molecule type" value="Genomic_DNA"/>
</dbReference>
<dbReference type="RefSeq" id="WP_148899093.1">
    <property type="nucleotide sequence ID" value="NZ_VNHY01000002.1"/>
</dbReference>
<evidence type="ECO:0000256" key="1">
    <source>
        <dbReference type="ARBA" id="ARBA00022660"/>
    </source>
</evidence>
<proteinExistence type="predicted"/>
<dbReference type="InterPro" id="IPR036927">
    <property type="entry name" value="Cyt_c_oxase-like_su1_sf"/>
</dbReference>
<feature type="transmembrane region" description="Helical" evidence="2">
    <location>
        <begin position="258"/>
        <end position="276"/>
    </location>
</feature>
<evidence type="ECO:0000313" key="5">
    <source>
        <dbReference type="Proteomes" id="UP000324595"/>
    </source>
</evidence>
<reference evidence="4 5" key="1">
    <citation type="submission" date="2019-07" db="EMBL/GenBank/DDBJ databases">
        <title>Genomic Encyclopedia of Archaeal and Bacterial Type Strains, Phase II (KMG-II): from individual species to whole genera.</title>
        <authorList>
            <person name="Goeker M."/>
        </authorList>
    </citation>
    <scope>NUCLEOTIDE SEQUENCE [LARGE SCALE GENOMIC DNA]</scope>
    <source>
        <strain evidence="4 5">DSM 21935</strain>
    </source>
</reference>
<feature type="transmembrane region" description="Helical" evidence="2">
    <location>
        <begin position="138"/>
        <end position="160"/>
    </location>
</feature>
<feature type="transmembrane region" description="Helical" evidence="2">
    <location>
        <begin position="92"/>
        <end position="118"/>
    </location>
</feature>
<feature type="transmembrane region" description="Helical" evidence="2">
    <location>
        <begin position="380"/>
        <end position="400"/>
    </location>
</feature>
<dbReference type="OrthoDB" id="9764568at2"/>
<dbReference type="GO" id="GO:0020037">
    <property type="term" value="F:heme binding"/>
    <property type="evidence" value="ECO:0007669"/>
    <property type="project" value="InterPro"/>
</dbReference>
<feature type="transmembrane region" description="Helical" evidence="2">
    <location>
        <begin position="16"/>
        <end position="38"/>
    </location>
</feature>
<feature type="transmembrane region" description="Helical" evidence="2">
    <location>
        <begin position="468"/>
        <end position="489"/>
    </location>
</feature>
<dbReference type="Gene3D" id="1.20.210.10">
    <property type="entry name" value="Cytochrome c oxidase-like, subunit I domain"/>
    <property type="match status" value="1"/>
</dbReference>
<organism evidence="4 5">
    <name type="scientific">Fodinibius salinus</name>
    <dbReference type="NCBI Taxonomy" id="860790"/>
    <lineage>
        <taxon>Bacteria</taxon>
        <taxon>Pseudomonadati</taxon>
        <taxon>Balneolota</taxon>
        <taxon>Balneolia</taxon>
        <taxon>Balneolales</taxon>
        <taxon>Balneolaceae</taxon>
        <taxon>Fodinibius</taxon>
    </lineage>
</organism>
<comment type="caution">
    <text evidence="4">The sequence shown here is derived from an EMBL/GenBank/DDBJ whole genome shotgun (WGS) entry which is preliminary data.</text>
</comment>
<dbReference type="InterPro" id="IPR000883">
    <property type="entry name" value="Cyt_C_Oxase_1"/>
</dbReference>
<dbReference type="Proteomes" id="UP000324595">
    <property type="component" value="Unassembled WGS sequence"/>
</dbReference>
<keyword evidence="2" id="KW-0812">Transmembrane</keyword>
<dbReference type="AlphaFoldDB" id="A0A5D3YM98"/>
<feature type="transmembrane region" description="Helical" evidence="2">
    <location>
        <begin position="525"/>
        <end position="543"/>
    </location>
</feature>
<keyword evidence="5" id="KW-1185">Reference proteome</keyword>
<dbReference type="InterPro" id="IPR023616">
    <property type="entry name" value="Cyt_c_oxase-like_su1_dom"/>
</dbReference>
<dbReference type="InterPro" id="IPR033943">
    <property type="entry name" value="Ba3-like_Oxidase_I"/>
</dbReference>
<keyword evidence="1" id="KW-0679">Respiratory chain</keyword>
<name>A0A5D3YM98_9BACT</name>
<dbReference type="GO" id="GO:0016020">
    <property type="term" value="C:membrane"/>
    <property type="evidence" value="ECO:0007669"/>
    <property type="project" value="InterPro"/>
</dbReference>
<dbReference type="PANTHER" id="PTHR10422:SF40">
    <property type="entry name" value="CYTOCHROME C OXIDASE SUBUNIT I"/>
    <property type="match status" value="1"/>
</dbReference>
<feature type="transmembrane region" description="Helical" evidence="2">
    <location>
        <begin position="412"/>
        <end position="432"/>
    </location>
</feature>
<feature type="transmembrane region" description="Helical" evidence="2">
    <location>
        <begin position="58"/>
        <end position="80"/>
    </location>
</feature>
<dbReference type="PROSITE" id="PS50855">
    <property type="entry name" value="COX1"/>
    <property type="match status" value="1"/>
</dbReference>
<dbReference type="GO" id="GO:0004129">
    <property type="term" value="F:cytochrome-c oxidase activity"/>
    <property type="evidence" value="ECO:0007669"/>
    <property type="project" value="InterPro"/>
</dbReference>
<dbReference type="SUPFAM" id="SSF81442">
    <property type="entry name" value="Cytochrome c oxidase subunit I-like"/>
    <property type="match status" value="1"/>
</dbReference>
<dbReference type="GO" id="GO:0009060">
    <property type="term" value="P:aerobic respiration"/>
    <property type="evidence" value="ECO:0007669"/>
    <property type="project" value="InterPro"/>
</dbReference>
<keyword evidence="1" id="KW-0249">Electron transport</keyword>